<comment type="caution">
    <text evidence="2">The sequence shown here is derived from an EMBL/GenBank/DDBJ whole genome shotgun (WGS) entry which is preliminary data.</text>
</comment>
<name>A0ABP6K0M2_9ACTN</name>
<feature type="compositionally biased region" description="Basic and acidic residues" evidence="1">
    <location>
        <begin position="127"/>
        <end position="138"/>
    </location>
</feature>
<dbReference type="EMBL" id="BAAAVA010000160">
    <property type="protein sequence ID" value="GAA2957273.1"/>
    <property type="molecule type" value="Genomic_DNA"/>
</dbReference>
<protein>
    <submittedName>
        <fullName evidence="2">Uncharacterized protein</fullName>
    </submittedName>
</protein>
<evidence type="ECO:0000256" key="1">
    <source>
        <dbReference type="SAM" id="MobiDB-lite"/>
    </source>
</evidence>
<organism evidence="2 3">
    <name type="scientific">Streptomyces erythrogriseus</name>
    <dbReference type="NCBI Taxonomy" id="284027"/>
    <lineage>
        <taxon>Bacteria</taxon>
        <taxon>Bacillati</taxon>
        <taxon>Actinomycetota</taxon>
        <taxon>Actinomycetes</taxon>
        <taxon>Kitasatosporales</taxon>
        <taxon>Streptomycetaceae</taxon>
        <taxon>Streptomyces</taxon>
        <taxon>Streptomyces griseoincarnatus group</taxon>
    </lineage>
</organism>
<dbReference type="Proteomes" id="UP001501423">
    <property type="component" value="Unassembled WGS sequence"/>
</dbReference>
<feature type="region of interest" description="Disordered" evidence="1">
    <location>
        <begin position="9"/>
        <end position="138"/>
    </location>
</feature>
<feature type="compositionally biased region" description="Low complexity" evidence="1">
    <location>
        <begin position="29"/>
        <end position="50"/>
    </location>
</feature>
<keyword evidence="3" id="KW-1185">Reference proteome</keyword>
<evidence type="ECO:0000313" key="2">
    <source>
        <dbReference type="EMBL" id="GAA2957273.1"/>
    </source>
</evidence>
<proteinExistence type="predicted"/>
<gene>
    <name evidence="2" type="ORF">GCM10010478_66080</name>
</gene>
<sequence length="138" mass="13750">MSACLACRASGEPSGAPGWHGVPGRAVREGAPASRAAATALPRRVARPAGAAGGDRRGVGAERPACTPVRRGGAARECAALQALRGVRPPRRTGSGTGDPAPGRGDCGGNPGNRLAPYPFGGQDAARSPDVRPWEAPG</sequence>
<accession>A0ABP6K0M2</accession>
<reference evidence="3" key="1">
    <citation type="journal article" date="2019" name="Int. J. Syst. Evol. Microbiol.">
        <title>The Global Catalogue of Microorganisms (GCM) 10K type strain sequencing project: providing services to taxonomists for standard genome sequencing and annotation.</title>
        <authorList>
            <consortium name="The Broad Institute Genomics Platform"/>
            <consortium name="The Broad Institute Genome Sequencing Center for Infectious Disease"/>
            <person name="Wu L."/>
            <person name="Ma J."/>
        </authorList>
    </citation>
    <scope>NUCLEOTIDE SEQUENCE [LARGE SCALE GENOMIC DNA]</scope>
    <source>
        <strain evidence="3">JCM 9650</strain>
    </source>
</reference>
<evidence type="ECO:0000313" key="3">
    <source>
        <dbReference type="Proteomes" id="UP001501423"/>
    </source>
</evidence>